<feature type="chain" id="PRO_5012203684" evidence="1">
    <location>
        <begin position="20"/>
        <end position="101"/>
    </location>
</feature>
<dbReference type="EMBL" id="HAHE01000268">
    <property type="protein sequence ID" value="SNX35256.1"/>
    <property type="molecule type" value="Transcribed_RNA"/>
</dbReference>
<sequence length="101" mass="11211">MMNTFWLLVVVSALAVVSCDDVNKDAELAAVRKKLQMFELLQKFLAAVYASDKKTEQREDCLDVGEECFMVSGPNCCGFSKLVATMTMNAFQAMLTTLQDV</sequence>
<proteinExistence type="predicted"/>
<reference evidence="2" key="2">
    <citation type="submission" date="2017-10" db="EMBL/GenBank/DDBJ databases">
        <title>Unravelling the molecular evolution of spider venoms.</title>
        <authorList>
            <person name="Pineda S."/>
        </authorList>
    </citation>
    <scope>NUCLEOTIDE SEQUENCE</scope>
</reference>
<protein>
    <submittedName>
        <fullName evidence="2">U28-Eretoxin-Ek1a_1</fullName>
    </submittedName>
</protein>
<accession>A0A2D0PC65</accession>
<dbReference type="AlphaFoldDB" id="A0A2D0PC65"/>
<reference evidence="2" key="1">
    <citation type="submission" date="2017-05" db="EMBL/GenBank/DDBJ databases">
        <authorList>
            <person name="Song R."/>
            <person name="Chenine A.L."/>
            <person name="Ruprecht R.M."/>
        </authorList>
    </citation>
    <scope>NUCLEOTIDE SEQUENCE</scope>
</reference>
<organism evidence="2">
    <name type="scientific">Eresus cinnaberinus</name>
    <name type="common">Ladybird spider</name>
    <name type="synonym">Eresus kollari</name>
    <dbReference type="NCBI Taxonomy" id="175337"/>
    <lineage>
        <taxon>Eukaryota</taxon>
        <taxon>Metazoa</taxon>
        <taxon>Ecdysozoa</taxon>
        <taxon>Arthropoda</taxon>
        <taxon>Chelicerata</taxon>
        <taxon>Arachnida</taxon>
        <taxon>Araneae</taxon>
        <taxon>Araneomorphae</taxon>
        <taxon>Entelegynae</taxon>
        <taxon>Eresoidea</taxon>
        <taxon>Eresidae</taxon>
        <taxon>Eresus</taxon>
    </lineage>
</organism>
<feature type="signal peptide" evidence="1">
    <location>
        <begin position="1"/>
        <end position="19"/>
    </location>
</feature>
<name>A0A2D0PC65_ERECI</name>
<evidence type="ECO:0000256" key="1">
    <source>
        <dbReference type="SAM" id="SignalP"/>
    </source>
</evidence>
<evidence type="ECO:0000313" key="2">
    <source>
        <dbReference type="EMBL" id="SNX35256.1"/>
    </source>
</evidence>
<keyword evidence="1" id="KW-0732">Signal</keyword>